<evidence type="ECO:0000313" key="13">
    <source>
        <dbReference type="EMBL" id="USP75732.1"/>
    </source>
</evidence>
<evidence type="ECO:0000256" key="1">
    <source>
        <dbReference type="ARBA" id="ARBA00004141"/>
    </source>
</evidence>
<feature type="compositionally biased region" description="Acidic residues" evidence="7">
    <location>
        <begin position="1172"/>
        <end position="1182"/>
    </location>
</feature>
<feature type="compositionally biased region" description="Low complexity" evidence="7">
    <location>
        <begin position="1245"/>
        <end position="1294"/>
    </location>
</feature>
<dbReference type="InterPro" id="IPR002110">
    <property type="entry name" value="Ankyrin_rpt"/>
</dbReference>
<evidence type="ECO:0000259" key="9">
    <source>
        <dbReference type="Pfam" id="PF06985"/>
    </source>
</evidence>
<feature type="compositionally biased region" description="Pro residues" evidence="7">
    <location>
        <begin position="1233"/>
        <end position="1244"/>
    </location>
</feature>
<reference evidence="13" key="1">
    <citation type="submission" date="2021-12" db="EMBL/GenBank/DDBJ databases">
        <title>Curvularia clavata genome.</title>
        <authorList>
            <person name="Cao Y."/>
        </authorList>
    </citation>
    <scope>NUCLEOTIDE SEQUENCE</scope>
    <source>
        <strain evidence="13">Yc1106</strain>
    </source>
</reference>
<keyword evidence="3" id="KW-0677">Repeat</keyword>
<feature type="repeat" description="ANK" evidence="6">
    <location>
        <begin position="754"/>
        <end position="786"/>
    </location>
</feature>
<protein>
    <submittedName>
        <fullName evidence="13">Vegetative incompatibility protein HET-E-1</fullName>
    </submittedName>
</protein>
<dbReference type="InterPro" id="IPR036770">
    <property type="entry name" value="Ankyrin_rpt-contain_sf"/>
</dbReference>
<feature type="repeat" description="ANK" evidence="6">
    <location>
        <begin position="952"/>
        <end position="984"/>
    </location>
</feature>
<dbReference type="Gene3D" id="3.40.50.300">
    <property type="entry name" value="P-loop containing nucleotide triphosphate hydrolases"/>
    <property type="match status" value="1"/>
</dbReference>
<accession>A0A9Q8Z3T8</accession>
<dbReference type="Pfam" id="PF12796">
    <property type="entry name" value="Ank_2"/>
    <property type="match status" value="2"/>
</dbReference>
<dbReference type="Proteomes" id="UP001056012">
    <property type="component" value="Chromosome 2"/>
</dbReference>
<dbReference type="InterPro" id="IPR056884">
    <property type="entry name" value="NPHP3-like_N"/>
</dbReference>
<feature type="region of interest" description="Disordered" evidence="7">
    <location>
        <begin position="1124"/>
        <end position="1182"/>
    </location>
</feature>
<dbReference type="InterPro" id="IPR054471">
    <property type="entry name" value="GPIID_WHD"/>
</dbReference>
<dbReference type="OrthoDB" id="1577640at2759"/>
<dbReference type="Pfam" id="PF22939">
    <property type="entry name" value="WHD_GPIID"/>
    <property type="match status" value="1"/>
</dbReference>
<feature type="compositionally biased region" description="Polar residues" evidence="7">
    <location>
        <begin position="1124"/>
        <end position="1140"/>
    </location>
</feature>
<sequence length="1477" mass="163822">MRLLYTTSDGRFQWTGDLIGKNIPSYAILSHTWKEGQEVTFADLKDLDNAAGDEIRSKEGYQKLHFCAQQAKQDGLNYFWVDTCCIDKANNTELSEAINSMFRWYQNAKKCYVFLSDVENDTLECELAFRKSRWFSRGWTLQELLAPHSVEFFSKDGARLGDKESLRQTLHEITGIPIKALSGSELSEFDVAERFSWAANRQTTREEDGAYCLLGIFDIHLPLIYGEGREKALKRLRKEIEVASVDVRGAEIRSQDQEKRLSKIHSWLSAPDPSTNYQKAHKQRQAETGLWLLDSTSFAQWKAGAASRLWLYGIPGCGKTILSSTVIEHLLQHCESDASIVTAFFYFDFNDTQKQDPELMLRSLLRQLFQRLATVPKGIDALLSVCENGQRQPSLHALLELTPEVMRQFTHVYIVLDALDECTQRQELMDILEMVAAWQLDNVHLLMTSRKERDIESSLESYIKKEDTVCLQRDVVDSDIQRYVRQRLSNDKTLAKWNKDAAVRQEIENALMQGAHGMFRWAVCQLDMLAQCRNRAMLRRSLATLPQTLDQTYDRILSSISDQDCDFATRILQWLVFSTRPMSVEEIAEVVAIDVARDPAFDRDEVLEDPLEALNICSSLVSITKNEESESIIALAHYSVQEYLVSERIKQGQAKQYSMEEVKCHNTIAEGCLKYLMQFQQPISTHIIQTYALARYAAEFWSIHLQKAGDETDGASQVAMSLMSKEQPAYLSWIRLFDPDSPWDSPRLDRRLNGMATPLYYAALLGLSTITGTLLAEGADVNAQGGAYGNALSAASSCGHEQVVKILLDAGADVNAQGGWYGNALSAASYYGLEQVVKILLDAGADVNAQGGKYGNALSAASYYGLEQVVKILLDAGADVNAQGGKYGNALSAASYYGLEQVVKILLDAGADVNAQSGWYGNALSAASSRGHEQVVKILLDAGADVNAQGGEYGNALYAASYYGHEHVVKILLDVGADVNAQGGECDNALSAASSRGHEQVVKMLLDKGANIQVPQGRYGNVLQLPAYMCKVTMLKLLLSKVDTTHLQDPYNRTLIWWAAAGGRTENIELLVTQFNHDPRVPDKFGQLTNQQCGSNCTRRLHAMSSHSRGGSIASGLYSKSTPNLPTLQTFDGDGQQQHKVASPLRSAARSVPDPLSPTSNSALSETASVEDYQDDYDDDEDEETFVVEGMDGESSDDDEERAPVSRGLYTSKSYTHLPQHAQTGTALFPPFYNRPPNPLPPSPSLTSLLRPAFSRPTSRPTTPDSSDVDSSTRAGSHNGTSTPTSNTTNLANSARHAPTVPRASPKVPTYEYYGFALYLGSSAAFLMYILWAYVPAPMLHQMGIHYYPNRWWALAVPCWLVVLVIYIYVALASYNTRYLTLPMSSCENLVDECAQIAAVDKRTGQIVRDARLLVEQLQEKDGSRASAPPSRRGSLFGYQFDASSEVDWKSLWSIGTDAVMDVPIGGVCEILYGSDE</sequence>
<keyword evidence="6" id="KW-0040">ANK repeat</keyword>
<evidence type="ECO:0000256" key="4">
    <source>
        <dbReference type="ARBA" id="ARBA00022989"/>
    </source>
</evidence>
<dbReference type="SMART" id="SM00248">
    <property type="entry name" value="ANK"/>
    <property type="match status" value="9"/>
</dbReference>
<comment type="subcellular location">
    <subcellularLocation>
        <location evidence="1">Membrane</location>
        <topology evidence="1">Multi-pass membrane protein</topology>
    </subcellularLocation>
</comment>
<gene>
    <name evidence="13" type="ORF">yc1106_03006</name>
</gene>
<dbReference type="Pfam" id="PF06985">
    <property type="entry name" value="HET"/>
    <property type="match status" value="1"/>
</dbReference>
<dbReference type="EMBL" id="CP089275">
    <property type="protein sequence ID" value="USP75732.1"/>
    <property type="molecule type" value="Genomic_DNA"/>
</dbReference>
<feature type="repeat" description="ANK" evidence="6">
    <location>
        <begin position="823"/>
        <end position="852"/>
    </location>
</feature>
<feature type="domain" description="GPI inositol-deacylase winged helix" evidence="11">
    <location>
        <begin position="567"/>
        <end position="649"/>
    </location>
</feature>
<dbReference type="VEuPathDB" id="FungiDB:yc1106_03006"/>
<evidence type="ECO:0000313" key="14">
    <source>
        <dbReference type="Proteomes" id="UP001056012"/>
    </source>
</evidence>
<keyword evidence="14" id="KW-1185">Reference proteome</keyword>
<dbReference type="Gene3D" id="1.25.40.20">
    <property type="entry name" value="Ankyrin repeat-containing domain"/>
    <property type="match status" value="3"/>
</dbReference>
<feature type="repeat" description="ANK" evidence="6">
    <location>
        <begin position="886"/>
        <end position="918"/>
    </location>
</feature>
<dbReference type="SUPFAM" id="SSF48403">
    <property type="entry name" value="Ankyrin repeat"/>
    <property type="match status" value="1"/>
</dbReference>
<feature type="transmembrane region" description="Helical" evidence="8">
    <location>
        <begin position="1352"/>
        <end position="1375"/>
    </location>
</feature>
<evidence type="ECO:0000259" key="12">
    <source>
        <dbReference type="Pfam" id="PF24883"/>
    </source>
</evidence>
<dbReference type="PANTHER" id="PTHR10622">
    <property type="entry name" value="HET DOMAIN-CONTAINING PROTEIN"/>
    <property type="match status" value="1"/>
</dbReference>
<keyword evidence="4 8" id="KW-1133">Transmembrane helix</keyword>
<feature type="repeat" description="ANK" evidence="6">
    <location>
        <begin position="853"/>
        <end position="885"/>
    </location>
</feature>
<dbReference type="Pfam" id="PF24883">
    <property type="entry name" value="NPHP3_N"/>
    <property type="match status" value="1"/>
</dbReference>
<dbReference type="PROSITE" id="PS50088">
    <property type="entry name" value="ANK_REPEAT"/>
    <property type="match status" value="8"/>
</dbReference>
<dbReference type="PANTHER" id="PTHR10622:SF13">
    <property type="entry name" value="NACHT DOMAIN-CONTAINING PROTEIN"/>
    <property type="match status" value="1"/>
</dbReference>
<evidence type="ECO:0000259" key="11">
    <source>
        <dbReference type="Pfam" id="PF22939"/>
    </source>
</evidence>
<name>A0A9Q8Z3T8_CURCL</name>
<dbReference type="InterPro" id="IPR013717">
    <property type="entry name" value="PIG-P"/>
</dbReference>
<feature type="domain" description="Nephrocystin 3-like N-terminal" evidence="12">
    <location>
        <begin position="288"/>
        <end position="450"/>
    </location>
</feature>
<keyword evidence="5 8" id="KW-0472">Membrane</keyword>
<evidence type="ECO:0000256" key="3">
    <source>
        <dbReference type="ARBA" id="ARBA00022737"/>
    </source>
</evidence>
<feature type="transmembrane region" description="Helical" evidence="8">
    <location>
        <begin position="1313"/>
        <end position="1332"/>
    </location>
</feature>
<feature type="compositionally biased region" description="Polar residues" evidence="7">
    <location>
        <begin position="1157"/>
        <end position="1168"/>
    </location>
</feature>
<evidence type="ECO:0000259" key="10">
    <source>
        <dbReference type="Pfam" id="PF08510"/>
    </source>
</evidence>
<evidence type="ECO:0000256" key="5">
    <source>
        <dbReference type="ARBA" id="ARBA00023136"/>
    </source>
</evidence>
<feature type="domain" description="Heterokaryon incompatibility" evidence="9">
    <location>
        <begin position="26"/>
        <end position="122"/>
    </location>
</feature>
<keyword evidence="2 8" id="KW-0812">Transmembrane</keyword>
<feature type="domain" description="PIG-P" evidence="10">
    <location>
        <begin position="1310"/>
        <end position="1473"/>
    </location>
</feature>
<dbReference type="SUPFAM" id="SSF52540">
    <property type="entry name" value="P-loop containing nucleoside triphosphate hydrolases"/>
    <property type="match status" value="1"/>
</dbReference>
<dbReference type="PROSITE" id="PS50297">
    <property type="entry name" value="ANK_REP_REGION"/>
    <property type="match status" value="4"/>
</dbReference>
<feature type="repeat" description="ANK" evidence="6">
    <location>
        <begin position="922"/>
        <end position="951"/>
    </location>
</feature>
<evidence type="ECO:0000256" key="6">
    <source>
        <dbReference type="PROSITE-ProRule" id="PRU00023"/>
    </source>
</evidence>
<dbReference type="Pfam" id="PF08510">
    <property type="entry name" value="PIG-P"/>
    <property type="match status" value="1"/>
</dbReference>
<evidence type="ECO:0000256" key="8">
    <source>
        <dbReference type="SAM" id="Phobius"/>
    </source>
</evidence>
<evidence type="ECO:0000256" key="2">
    <source>
        <dbReference type="ARBA" id="ARBA00022692"/>
    </source>
</evidence>
<feature type="repeat" description="ANK" evidence="6">
    <location>
        <begin position="985"/>
        <end position="1017"/>
    </location>
</feature>
<proteinExistence type="predicted"/>
<feature type="repeat" description="ANK" evidence="6">
    <location>
        <begin position="787"/>
        <end position="819"/>
    </location>
</feature>
<dbReference type="InterPro" id="IPR010730">
    <property type="entry name" value="HET"/>
</dbReference>
<organism evidence="13 14">
    <name type="scientific">Curvularia clavata</name>
    <dbReference type="NCBI Taxonomy" id="95742"/>
    <lineage>
        <taxon>Eukaryota</taxon>
        <taxon>Fungi</taxon>
        <taxon>Dikarya</taxon>
        <taxon>Ascomycota</taxon>
        <taxon>Pezizomycotina</taxon>
        <taxon>Dothideomycetes</taxon>
        <taxon>Pleosporomycetidae</taxon>
        <taxon>Pleosporales</taxon>
        <taxon>Pleosporineae</taxon>
        <taxon>Pleosporaceae</taxon>
        <taxon>Curvularia</taxon>
    </lineage>
</organism>
<evidence type="ECO:0000256" key="7">
    <source>
        <dbReference type="SAM" id="MobiDB-lite"/>
    </source>
</evidence>
<dbReference type="GO" id="GO:0016020">
    <property type="term" value="C:membrane"/>
    <property type="evidence" value="ECO:0007669"/>
    <property type="project" value="UniProtKB-SubCell"/>
</dbReference>
<feature type="region of interest" description="Disordered" evidence="7">
    <location>
        <begin position="1226"/>
        <end position="1301"/>
    </location>
</feature>
<dbReference type="Pfam" id="PF00023">
    <property type="entry name" value="Ank"/>
    <property type="match status" value="1"/>
</dbReference>
<dbReference type="InterPro" id="IPR027417">
    <property type="entry name" value="P-loop_NTPase"/>
</dbReference>